<dbReference type="Proteomes" id="UP000499080">
    <property type="component" value="Unassembled WGS sequence"/>
</dbReference>
<dbReference type="OrthoDB" id="6437580at2759"/>
<dbReference type="Pfam" id="PF06151">
    <property type="entry name" value="Trehalose_recp"/>
    <property type="match status" value="1"/>
</dbReference>
<evidence type="ECO:0000256" key="1">
    <source>
        <dbReference type="SAM" id="Phobius"/>
    </source>
</evidence>
<sequence>MVKRYVREYSALHDLACLIESALSLQIFWIMTSHFTVVFSILSKILGFYGYSDPAYNLENSAFTAFQGPSFFVIIFFASKVNSADEELRREAKSVAFQLSLKREHKECSELLDRFIQSKERIVLTAWGVFHFTRSFLFTSAGVLISYNLLILQLNAQNEKHAEF</sequence>
<evidence type="ECO:0000313" key="3">
    <source>
        <dbReference type="Proteomes" id="UP000499080"/>
    </source>
</evidence>
<keyword evidence="1" id="KW-0812">Transmembrane</keyword>
<gene>
    <name evidence="2" type="ORF">AVEN_257156_1</name>
</gene>
<feature type="transmembrane region" description="Helical" evidence="1">
    <location>
        <begin position="122"/>
        <end position="145"/>
    </location>
</feature>
<evidence type="ECO:0008006" key="4">
    <source>
        <dbReference type="Google" id="ProtNLM"/>
    </source>
</evidence>
<feature type="transmembrane region" description="Helical" evidence="1">
    <location>
        <begin position="21"/>
        <end position="42"/>
    </location>
</feature>
<dbReference type="GO" id="GO:0016020">
    <property type="term" value="C:membrane"/>
    <property type="evidence" value="ECO:0007669"/>
    <property type="project" value="InterPro"/>
</dbReference>
<reference evidence="2 3" key="1">
    <citation type="journal article" date="2019" name="Sci. Rep.">
        <title>Orb-weaving spider Araneus ventricosus genome elucidates the spidroin gene catalogue.</title>
        <authorList>
            <person name="Kono N."/>
            <person name="Nakamura H."/>
            <person name="Ohtoshi R."/>
            <person name="Moran D.A.P."/>
            <person name="Shinohara A."/>
            <person name="Yoshida Y."/>
            <person name="Fujiwara M."/>
            <person name="Mori M."/>
            <person name="Tomita M."/>
            <person name="Arakawa K."/>
        </authorList>
    </citation>
    <scope>NUCLEOTIDE SEQUENCE [LARGE SCALE GENOMIC DNA]</scope>
</reference>
<proteinExistence type="predicted"/>
<organism evidence="2 3">
    <name type="scientific">Araneus ventricosus</name>
    <name type="common">Orbweaver spider</name>
    <name type="synonym">Epeira ventricosa</name>
    <dbReference type="NCBI Taxonomy" id="182803"/>
    <lineage>
        <taxon>Eukaryota</taxon>
        <taxon>Metazoa</taxon>
        <taxon>Ecdysozoa</taxon>
        <taxon>Arthropoda</taxon>
        <taxon>Chelicerata</taxon>
        <taxon>Arachnida</taxon>
        <taxon>Araneae</taxon>
        <taxon>Araneomorphae</taxon>
        <taxon>Entelegynae</taxon>
        <taxon>Araneoidea</taxon>
        <taxon>Araneidae</taxon>
        <taxon>Araneus</taxon>
    </lineage>
</organism>
<comment type="caution">
    <text evidence="2">The sequence shown here is derived from an EMBL/GenBank/DDBJ whole genome shotgun (WGS) entry which is preliminary data.</text>
</comment>
<keyword evidence="3" id="KW-1185">Reference proteome</keyword>
<name>A0A4Y2KPM6_ARAVE</name>
<dbReference type="EMBL" id="BGPR01004895">
    <property type="protein sequence ID" value="GBN04564.1"/>
    <property type="molecule type" value="Genomic_DNA"/>
</dbReference>
<dbReference type="GO" id="GO:0008527">
    <property type="term" value="F:taste receptor activity"/>
    <property type="evidence" value="ECO:0007669"/>
    <property type="project" value="InterPro"/>
</dbReference>
<evidence type="ECO:0000313" key="2">
    <source>
        <dbReference type="EMBL" id="GBN04564.1"/>
    </source>
</evidence>
<dbReference type="AlphaFoldDB" id="A0A4Y2KPM6"/>
<protein>
    <recommendedName>
        <fullName evidence="4">Gustatory receptor</fullName>
    </recommendedName>
</protein>
<keyword evidence="1" id="KW-0472">Membrane</keyword>
<dbReference type="InterPro" id="IPR009318">
    <property type="entry name" value="Gustatory_rcpt"/>
</dbReference>
<accession>A0A4Y2KPM6</accession>
<keyword evidence="1" id="KW-1133">Transmembrane helix</keyword>